<reference evidence="10" key="1">
    <citation type="submission" date="2018-11" db="EMBL/GenBank/DDBJ databases">
        <authorList>
            <person name="Alioto T."/>
            <person name="Alioto T."/>
        </authorList>
    </citation>
    <scope>NUCLEOTIDE SEQUENCE</scope>
</reference>
<dbReference type="Gene3D" id="3.30.160.60">
    <property type="entry name" value="Classic Zinc Finger"/>
    <property type="match status" value="2"/>
</dbReference>
<comment type="subcellular location">
    <subcellularLocation>
        <location evidence="1">Nucleus</location>
    </subcellularLocation>
</comment>
<keyword evidence="3" id="KW-0677">Repeat</keyword>
<dbReference type="Proteomes" id="UP000596742">
    <property type="component" value="Unassembled WGS sequence"/>
</dbReference>
<evidence type="ECO:0000256" key="8">
    <source>
        <dbReference type="SAM" id="MobiDB-lite"/>
    </source>
</evidence>
<dbReference type="InterPro" id="IPR013087">
    <property type="entry name" value="Znf_C2H2_type"/>
</dbReference>
<keyword evidence="5" id="KW-0862">Zinc</keyword>
<keyword evidence="6" id="KW-0539">Nucleus</keyword>
<dbReference type="InterPro" id="IPR050888">
    <property type="entry name" value="ZnF_C2H2-type_TF"/>
</dbReference>
<evidence type="ECO:0000256" key="3">
    <source>
        <dbReference type="ARBA" id="ARBA00022737"/>
    </source>
</evidence>
<evidence type="ECO:0000313" key="11">
    <source>
        <dbReference type="Proteomes" id="UP000596742"/>
    </source>
</evidence>
<dbReference type="GO" id="GO:0005634">
    <property type="term" value="C:nucleus"/>
    <property type="evidence" value="ECO:0007669"/>
    <property type="project" value="UniProtKB-SubCell"/>
</dbReference>
<evidence type="ECO:0000256" key="2">
    <source>
        <dbReference type="ARBA" id="ARBA00022723"/>
    </source>
</evidence>
<dbReference type="AlphaFoldDB" id="A0A8B6E7K2"/>
<dbReference type="PROSITE" id="PS00028">
    <property type="entry name" value="ZINC_FINGER_C2H2_1"/>
    <property type="match status" value="2"/>
</dbReference>
<evidence type="ECO:0000256" key="5">
    <source>
        <dbReference type="ARBA" id="ARBA00022833"/>
    </source>
</evidence>
<dbReference type="PANTHER" id="PTHR24406">
    <property type="entry name" value="TRANSCRIPTIONAL REPRESSOR CTCFL-RELATED"/>
    <property type="match status" value="1"/>
</dbReference>
<proteinExistence type="predicted"/>
<dbReference type="EMBL" id="UYJE01004632">
    <property type="protein sequence ID" value="VDI29804.1"/>
    <property type="molecule type" value="Genomic_DNA"/>
</dbReference>
<feature type="region of interest" description="Disordered" evidence="8">
    <location>
        <begin position="91"/>
        <end position="122"/>
    </location>
</feature>
<evidence type="ECO:0000256" key="4">
    <source>
        <dbReference type="ARBA" id="ARBA00022771"/>
    </source>
</evidence>
<gene>
    <name evidence="10" type="ORF">MGAL_10B039518</name>
</gene>
<evidence type="ECO:0000259" key="9">
    <source>
        <dbReference type="PROSITE" id="PS50157"/>
    </source>
</evidence>
<organism evidence="10 11">
    <name type="scientific">Mytilus galloprovincialis</name>
    <name type="common">Mediterranean mussel</name>
    <dbReference type="NCBI Taxonomy" id="29158"/>
    <lineage>
        <taxon>Eukaryota</taxon>
        <taxon>Metazoa</taxon>
        <taxon>Spiralia</taxon>
        <taxon>Lophotrochozoa</taxon>
        <taxon>Mollusca</taxon>
        <taxon>Bivalvia</taxon>
        <taxon>Autobranchia</taxon>
        <taxon>Pteriomorphia</taxon>
        <taxon>Mytilida</taxon>
        <taxon>Mytiloidea</taxon>
        <taxon>Mytilidae</taxon>
        <taxon>Mytilinae</taxon>
        <taxon>Mytilus</taxon>
    </lineage>
</organism>
<evidence type="ECO:0000256" key="1">
    <source>
        <dbReference type="ARBA" id="ARBA00004123"/>
    </source>
</evidence>
<evidence type="ECO:0000313" key="10">
    <source>
        <dbReference type="EMBL" id="VDI29804.1"/>
    </source>
</evidence>
<keyword evidence="2" id="KW-0479">Metal-binding</keyword>
<feature type="domain" description="C2H2-type" evidence="9">
    <location>
        <begin position="12"/>
        <end position="39"/>
    </location>
</feature>
<accession>A0A8B6E7K2</accession>
<comment type="caution">
    <text evidence="10">The sequence shown here is derived from an EMBL/GenBank/DDBJ whole genome shotgun (WGS) entry which is preliminary data.</text>
</comment>
<evidence type="ECO:0000256" key="7">
    <source>
        <dbReference type="PROSITE-ProRule" id="PRU00042"/>
    </source>
</evidence>
<feature type="domain" description="C2H2-type" evidence="9">
    <location>
        <begin position="70"/>
        <end position="93"/>
    </location>
</feature>
<dbReference type="SUPFAM" id="SSF57667">
    <property type="entry name" value="beta-beta-alpha zinc fingers"/>
    <property type="match status" value="1"/>
</dbReference>
<keyword evidence="4 7" id="KW-0863">Zinc-finger</keyword>
<dbReference type="SMART" id="SM00355">
    <property type="entry name" value="ZnF_C2H2"/>
    <property type="match status" value="2"/>
</dbReference>
<keyword evidence="11" id="KW-1185">Reference proteome</keyword>
<dbReference type="PROSITE" id="PS50157">
    <property type="entry name" value="ZINC_FINGER_C2H2_2"/>
    <property type="match status" value="2"/>
</dbReference>
<sequence length="160" mass="18505">MNNDEDDEVKPSVCELCDKCFYDSDELDKHYNEHTLDTTEYNVENHKTKPESLLKCGICGQNFNSAGKKYKCDICHRYFVLNSSMKRHKKEVHGVADDSSLEDQTSNGISYNSDATTEDENEEDILKYTSKKILNFNENSIKIEPDNHDIHDNHDDEQCD</sequence>
<dbReference type="Pfam" id="PF00096">
    <property type="entry name" value="zf-C2H2"/>
    <property type="match status" value="2"/>
</dbReference>
<name>A0A8B6E7K2_MYTGA</name>
<feature type="compositionally biased region" description="Polar residues" evidence="8">
    <location>
        <begin position="102"/>
        <end position="115"/>
    </location>
</feature>
<protein>
    <recommendedName>
        <fullName evidence="9">C2H2-type domain-containing protein</fullName>
    </recommendedName>
</protein>
<evidence type="ECO:0000256" key="6">
    <source>
        <dbReference type="ARBA" id="ARBA00023242"/>
    </source>
</evidence>
<dbReference type="InterPro" id="IPR036236">
    <property type="entry name" value="Znf_C2H2_sf"/>
</dbReference>
<dbReference type="GO" id="GO:0008270">
    <property type="term" value="F:zinc ion binding"/>
    <property type="evidence" value="ECO:0007669"/>
    <property type="project" value="UniProtKB-KW"/>
</dbReference>